<dbReference type="Pfam" id="PF14309">
    <property type="entry name" value="DUF4378"/>
    <property type="match status" value="1"/>
</dbReference>
<dbReference type="PANTHER" id="PTHR21726">
    <property type="entry name" value="PHOSPHATIDYLINOSITOL N-ACETYLGLUCOSAMINYLTRANSFERASE SUBUNIT P DOWN SYNDROME CRITICAL REGION PROTEIN 5 -RELATED"/>
    <property type="match status" value="1"/>
</dbReference>
<dbReference type="Pfam" id="PF14383">
    <property type="entry name" value="VARLMGL"/>
    <property type="match status" value="1"/>
</dbReference>
<feature type="domain" description="DUF3741" evidence="3">
    <location>
        <begin position="86"/>
        <end position="102"/>
    </location>
</feature>
<evidence type="ECO:0000259" key="2">
    <source>
        <dbReference type="Pfam" id="PF14309"/>
    </source>
</evidence>
<dbReference type="Proteomes" id="UP000823388">
    <property type="component" value="Chromosome 5K"/>
</dbReference>
<organism evidence="4 5">
    <name type="scientific">Panicum virgatum</name>
    <name type="common">Blackwell switchgrass</name>
    <dbReference type="NCBI Taxonomy" id="38727"/>
    <lineage>
        <taxon>Eukaryota</taxon>
        <taxon>Viridiplantae</taxon>
        <taxon>Streptophyta</taxon>
        <taxon>Embryophyta</taxon>
        <taxon>Tracheophyta</taxon>
        <taxon>Spermatophyta</taxon>
        <taxon>Magnoliopsida</taxon>
        <taxon>Liliopsida</taxon>
        <taxon>Poales</taxon>
        <taxon>Poaceae</taxon>
        <taxon>PACMAD clade</taxon>
        <taxon>Panicoideae</taxon>
        <taxon>Panicodae</taxon>
        <taxon>Paniceae</taxon>
        <taxon>Panicinae</taxon>
        <taxon>Panicum</taxon>
        <taxon>Panicum sect. Hiantes</taxon>
    </lineage>
</organism>
<gene>
    <name evidence="4" type="ORF">PVAP13_5KG114100</name>
</gene>
<name>A0A8T0S9L7_PANVG</name>
<evidence type="ECO:0008006" key="6">
    <source>
        <dbReference type="Google" id="ProtNLM"/>
    </source>
</evidence>
<proteinExistence type="predicted"/>
<dbReference type="AlphaFoldDB" id="A0A8T0S9L7"/>
<reference evidence="4" key="1">
    <citation type="submission" date="2020-05" db="EMBL/GenBank/DDBJ databases">
        <title>WGS assembly of Panicum virgatum.</title>
        <authorList>
            <person name="Lovell J.T."/>
            <person name="Jenkins J."/>
            <person name="Shu S."/>
            <person name="Juenger T.E."/>
            <person name="Schmutz J."/>
        </authorList>
    </citation>
    <scope>NUCLEOTIDE SEQUENCE</scope>
    <source>
        <strain evidence="4">AP13</strain>
    </source>
</reference>
<keyword evidence="5" id="KW-1185">Reference proteome</keyword>
<dbReference type="InterPro" id="IPR025486">
    <property type="entry name" value="DUF4378"/>
</dbReference>
<feature type="region of interest" description="Disordered" evidence="1">
    <location>
        <begin position="48"/>
        <end position="80"/>
    </location>
</feature>
<dbReference type="PANTHER" id="PTHR21726:SF72">
    <property type="entry name" value="DUF4378 DOMAIN-CONTAINING PROTEIN"/>
    <property type="match status" value="1"/>
</dbReference>
<feature type="compositionally biased region" description="Polar residues" evidence="1">
    <location>
        <begin position="468"/>
        <end position="479"/>
    </location>
</feature>
<dbReference type="EMBL" id="CM029045">
    <property type="protein sequence ID" value="KAG2595862.1"/>
    <property type="molecule type" value="Genomic_DNA"/>
</dbReference>
<feature type="region of interest" description="Disordered" evidence="1">
    <location>
        <begin position="593"/>
        <end position="631"/>
    </location>
</feature>
<accession>A0A8T0S9L7</accession>
<protein>
    <recommendedName>
        <fullName evidence="6">DUF4378 domain-containing protein</fullName>
    </recommendedName>
</protein>
<feature type="domain" description="DUF4378" evidence="2">
    <location>
        <begin position="723"/>
        <end position="857"/>
    </location>
</feature>
<feature type="compositionally biased region" description="Low complexity" evidence="1">
    <location>
        <begin position="48"/>
        <end position="58"/>
    </location>
</feature>
<evidence type="ECO:0000313" key="4">
    <source>
        <dbReference type="EMBL" id="KAG2595862.1"/>
    </source>
</evidence>
<feature type="compositionally biased region" description="Low complexity" evidence="1">
    <location>
        <begin position="398"/>
        <end position="413"/>
    </location>
</feature>
<evidence type="ECO:0000259" key="3">
    <source>
        <dbReference type="Pfam" id="PF14383"/>
    </source>
</evidence>
<feature type="region of interest" description="Disordered" evidence="1">
    <location>
        <begin position="319"/>
        <end position="480"/>
    </location>
</feature>
<evidence type="ECO:0000313" key="5">
    <source>
        <dbReference type="Proteomes" id="UP000823388"/>
    </source>
</evidence>
<feature type="compositionally biased region" description="Pro residues" evidence="1">
    <location>
        <begin position="59"/>
        <end position="74"/>
    </location>
</feature>
<feature type="region of interest" description="Disordered" evidence="1">
    <location>
        <begin position="100"/>
        <end position="161"/>
    </location>
</feature>
<feature type="compositionally biased region" description="Polar residues" evidence="1">
    <location>
        <begin position="593"/>
        <end position="628"/>
    </location>
</feature>
<feature type="compositionally biased region" description="Basic and acidic residues" evidence="1">
    <location>
        <begin position="112"/>
        <end position="121"/>
    </location>
</feature>
<dbReference type="InterPro" id="IPR032795">
    <property type="entry name" value="DUF3741-assoc"/>
</dbReference>
<evidence type="ECO:0000256" key="1">
    <source>
        <dbReference type="SAM" id="MobiDB-lite"/>
    </source>
</evidence>
<comment type="caution">
    <text evidence="4">The sequence shown here is derived from an EMBL/GenBank/DDBJ whole genome shotgun (WGS) entry which is preliminary data.</text>
</comment>
<sequence>MSSSLAIVEKRPSPFPGGGCAGGVLFHLLDWHRRLARKRRLFSPRRLLPSSLRSSPRRLPCPGPPAAPPPPPALHPAAAGAADGAAPGVVARLMGLESWPAAAAPPRPQKQRKVEASRPDGGDDSAVVLVLPTPTSRSRRPPAPAQTTARSHHGADLPARSPRRARIVHAAAAKLLEQGARASSRASARMALAYACSSPQHRRDSHSGALLQGSDVGDDFLSRSESLLTPSTSTRVQMQPPVLLAETGCDIASVSRRHEQRSIDNAASVDITTSTVVLPRMDFADGNISKRSLAMDAKHKESRVRDEVVRTCARVRSSAAAVQTGAERLRKRATPTRPDVSGGANSGSLAESTRLVGRARELVSAGRRVPQSGSGPRREFMGSIPEQGNTTRRDVINRSGLASTSRISSSASGPKRGSRKVGRDTLASNRDSRNAVAFTSRSSTKLVARASPHSSMLKSECPSRLAHDTTSTRMPTPNTKYVEASPSVMATSEKDEFSRLLKAKVNELGLSDSNEFTSIDEPSEKLTATMLQKLISALTSDMNTSISKSSNCSDATVPLSCNGRSENIDCIDQSCYIFTNDQSPDFQKCYQNEQDVDSSATSVNNEPNQPSPTSVLEASFSNDASSVGSPVEKNECKDLFVSTENKMEDLFNLESDIVDLAMSIDTRKTDVFFSNTRKTDAEETPYDNDKLSCSQNFLAPDSKFFESRLRSIGEATISNAELLLGSTIYPFIIEMLENAVDMFGGLEYSDLAEDKKYQHTNFLFDCIVESLDSKFCDFGKCGYKAWLRLPSSLSKDLLKGQILEDIGNWRESSGTALRQVSDKEVDQVTARWDACQVEAFNISIAIENDILEALVGEFALDLW</sequence>
<dbReference type="OrthoDB" id="1928505at2759"/>